<dbReference type="PROSITE" id="PS50082">
    <property type="entry name" value="WD_REPEATS_2"/>
    <property type="match status" value="2"/>
</dbReference>
<dbReference type="PANTHER" id="PTHR45086:SF1">
    <property type="entry name" value="WD REPEAT-CONTAINING PROTEIN PCN"/>
    <property type="match status" value="1"/>
</dbReference>
<evidence type="ECO:0000313" key="3">
    <source>
        <dbReference type="RefSeq" id="XP_015900526.1"/>
    </source>
</evidence>
<evidence type="ECO:0000256" key="1">
    <source>
        <dbReference type="PROSITE-ProRule" id="PRU00221"/>
    </source>
</evidence>
<dbReference type="KEGG" id="zju:107433709"/>
<sequence>MLSISNCTIDWKPSPVVALATSVDDSQVAAAREDGSLEIWLVSPGSVGWHCQLTIHGDPNSRVSSLVWCRAGSKGLPGGRLFSSSIDGSVSEWDLFHLKQKTVLDSIGFSIWQMAVAPFNHHTEPKSQHIENGFLSNNFDDGSDHETSDSEDDPDSVELHEESISLDLPVALACDDGCVRIYSIPKSDVLVYTKTLPRVSGRVLSVTWSCDANMIYSGSSDGLIRCWNAKLGLEIYRITVGLGGLGSGPELCVWSLLYLRSGTLVSADSTGSVQFWDSQHGTLLQAHSHHKGDANALAAAPSHNRVFSSGSDGQVILYKLSSDTTESTDYNSSDIMKKWIYVGYVRAHSHDVRALTVAVPISQEDPVPHQAVKRVRSGEKPNDPLTDQAVKGKRVLRSREKPIEFSYHKWAHLGVPMLISAGDDTKLYAYSVKEFLKFSPHDICPAPQRLPIQLVLNTVFNQTSLLLVQASNWLDILHVQTKNSARPDMASKGLAAKHLLARVKSKGCRKIICSTISNSGALFAYSDHVKPSLFKLKCKVGKSEWTVNKRELPQKLPYAHCMVFSYDSSQFLIAGHDRRIYVLDVSSLELVHVFTPCREMHDEELPPGEPPITKMFTSFDGQWLAAVNCFGDVYIFNLEILRQHWFVSRLDGASVTAGGFSPWQKNVLIVTTSSNQVYALDVEEKKMGDWSKKHTYGLPKRYQEFPGEVIGLSFPPSNSSSVIIYSARAMCWIDFGMSVDGDGDNRMINGQDTALRNLRDIPVNNKLKRKLRECQIKQLLGRKNFDIYTFRNPVLFIGHLCENHVLIVDKPWIEVVKTFDTKPVHRHIFGT</sequence>
<dbReference type="InterPro" id="IPR036322">
    <property type="entry name" value="WD40_repeat_dom_sf"/>
</dbReference>
<dbReference type="InterPro" id="IPR044622">
    <property type="entry name" value="PCN"/>
</dbReference>
<dbReference type="GeneID" id="107433709"/>
<dbReference type="GO" id="GO:0010073">
    <property type="term" value="P:meristem maintenance"/>
    <property type="evidence" value="ECO:0007669"/>
    <property type="project" value="InterPro"/>
</dbReference>
<keyword evidence="2" id="KW-1185">Reference proteome</keyword>
<dbReference type="SMART" id="SM00320">
    <property type="entry name" value="WD40"/>
    <property type="match status" value="6"/>
</dbReference>
<dbReference type="SUPFAM" id="SSF50978">
    <property type="entry name" value="WD40 repeat-like"/>
    <property type="match status" value="1"/>
</dbReference>
<gene>
    <name evidence="3" type="primary">LOC107433709</name>
</gene>
<dbReference type="InterPro" id="IPR011047">
    <property type="entry name" value="Quinoprotein_ADH-like_sf"/>
</dbReference>
<dbReference type="Pfam" id="PF00400">
    <property type="entry name" value="WD40"/>
    <property type="match status" value="2"/>
</dbReference>
<dbReference type="InterPro" id="IPR001680">
    <property type="entry name" value="WD40_rpt"/>
</dbReference>
<dbReference type="Gene3D" id="2.130.10.10">
    <property type="entry name" value="YVTN repeat-like/Quinoprotein amine dehydrogenase"/>
    <property type="match status" value="3"/>
</dbReference>
<accession>A0A6P4AU01</accession>
<dbReference type="GO" id="GO:0035266">
    <property type="term" value="P:meristem growth"/>
    <property type="evidence" value="ECO:0007669"/>
    <property type="project" value="InterPro"/>
</dbReference>
<protein>
    <submittedName>
        <fullName evidence="3">WD repeat-containing protein PCN</fullName>
    </submittedName>
</protein>
<dbReference type="InterPro" id="IPR015943">
    <property type="entry name" value="WD40/YVTN_repeat-like_dom_sf"/>
</dbReference>
<dbReference type="SUPFAM" id="SSF50998">
    <property type="entry name" value="Quinoprotein alcohol dehydrogenase-like"/>
    <property type="match status" value="1"/>
</dbReference>
<dbReference type="RefSeq" id="XP_015900526.1">
    <property type="nucleotide sequence ID" value="XM_016045040.4"/>
</dbReference>
<name>A0A6P4AU01_ZIZJJ</name>
<organism evidence="2 3">
    <name type="scientific">Ziziphus jujuba</name>
    <name type="common">Chinese jujube</name>
    <name type="synonym">Ziziphus sativa</name>
    <dbReference type="NCBI Taxonomy" id="326968"/>
    <lineage>
        <taxon>Eukaryota</taxon>
        <taxon>Viridiplantae</taxon>
        <taxon>Streptophyta</taxon>
        <taxon>Embryophyta</taxon>
        <taxon>Tracheophyta</taxon>
        <taxon>Spermatophyta</taxon>
        <taxon>Magnoliopsida</taxon>
        <taxon>eudicotyledons</taxon>
        <taxon>Gunneridae</taxon>
        <taxon>Pentapetalae</taxon>
        <taxon>rosids</taxon>
        <taxon>fabids</taxon>
        <taxon>Rosales</taxon>
        <taxon>Rhamnaceae</taxon>
        <taxon>Paliureae</taxon>
        <taxon>Ziziphus</taxon>
    </lineage>
</organism>
<feature type="repeat" description="WD" evidence="1">
    <location>
        <begin position="287"/>
        <end position="328"/>
    </location>
</feature>
<reference evidence="3" key="1">
    <citation type="submission" date="2025-08" db="UniProtKB">
        <authorList>
            <consortium name="RefSeq"/>
        </authorList>
    </citation>
    <scope>IDENTIFICATION</scope>
    <source>
        <tissue evidence="3">Seedling</tissue>
    </source>
</reference>
<dbReference type="Proteomes" id="UP001652623">
    <property type="component" value="Chromosome 5"/>
</dbReference>
<feature type="repeat" description="WD" evidence="1">
    <location>
        <begin position="196"/>
        <end position="237"/>
    </location>
</feature>
<keyword evidence="1" id="KW-0853">WD repeat</keyword>
<dbReference type="PANTHER" id="PTHR45086">
    <property type="entry name" value="WD REPEAT-CONTAINING PROTEIN PCN"/>
    <property type="match status" value="1"/>
</dbReference>
<proteinExistence type="predicted"/>
<evidence type="ECO:0000313" key="2">
    <source>
        <dbReference type="Proteomes" id="UP001652623"/>
    </source>
</evidence>
<dbReference type="AlphaFoldDB" id="A0A6P4AU01"/>